<protein>
    <submittedName>
        <fullName evidence="2">Cell fate (Sporulation/competence/biofilm development) regulator YlbF (YheA/YmcA/DUF963 family)</fullName>
    </submittedName>
</protein>
<accession>A0ABV2SL43</accession>
<feature type="compositionally biased region" description="Basic and acidic residues" evidence="1">
    <location>
        <begin position="392"/>
        <end position="401"/>
    </location>
</feature>
<sequence length="418" mass="46844">MASIFDKMNARLPALLRPGSRLRTKAASVKPLVGIKKFALKTVMLAKQLKVLIPRQLRNFASNVYTPKATLRSKLGADVDSALHSRSIRRVDSNTLLEQFKQKGEKYGTEAAKREAKELMDAFVKLQPALEAFISGADARTDRYQQKLTAIEQEFTQGIEHLKDIAWEDMLAFLEGASSEEVTQYQSLHQLVYGTSHVDTGSDVRLNGLKQTVQEINENPGLRREGETTFEAALRIMRTEWSKHKRTVKQQLRTWEDNKDITSARKYQHHLAFLESVESLERMINEPNQDIAREARQHFLGKYGELFGVQGRMPAAAKHLKGLRDADSGSETNSGNDTDSDEDEFYETQTSAEGLGSGDETSGVETETDADAAPKAKKAPKQSGLRRRKKSSIKERNERYNRRAGNKGVSGQTGLDSD</sequence>
<dbReference type="RefSeq" id="WP_354008563.1">
    <property type="nucleotide sequence ID" value="NZ_JBEWTA010000001.1"/>
</dbReference>
<feature type="compositionally biased region" description="Basic residues" evidence="1">
    <location>
        <begin position="375"/>
        <end position="391"/>
    </location>
</feature>
<keyword evidence="3" id="KW-1185">Reference proteome</keyword>
<evidence type="ECO:0000313" key="2">
    <source>
        <dbReference type="EMBL" id="MET4758481.1"/>
    </source>
</evidence>
<organism evidence="2 3">
    <name type="scientific">Endozoicomonas lisbonensis</name>
    <dbReference type="NCBI Taxonomy" id="3120522"/>
    <lineage>
        <taxon>Bacteria</taxon>
        <taxon>Pseudomonadati</taxon>
        <taxon>Pseudomonadota</taxon>
        <taxon>Gammaproteobacteria</taxon>
        <taxon>Oceanospirillales</taxon>
        <taxon>Endozoicomonadaceae</taxon>
        <taxon>Endozoicomonas</taxon>
    </lineage>
</organism>
<feature type="region of interest" description="Disordered" evidence="1">
    <location>
        <begin position="318"/>
        <end position="418"/>
    </location>
</feature>
<dbReference type="EMBL" id="JBEWTB010000002">
    <property type="protein sequence ID" value="MET4758481.1"/>
    <property type="molecule type" value="Genomic_DNA"/>
</dbReference>
<evidence type="ECO:0000313" key="3">
    <source>
        <dbReference type="Proteomes" id="UP001549366"/>
    </source>
</evidence>
<name>A0ABV2SL43_9GAMM</name>
<proteinExistence type="predicted"/>
<dbReference type="Proteomes" id="UP001549366">
    <property type="component" value="Unassembled WGS sequence"/>
</dbReference>
<evidence type="ECO:0000256" key="1">
    <source>
        <dbReference type="SAM" id="MobiDB-lite"/>
    </source>
</evidence>
<feature type="compositionally biased region" description="Polar residues" evidence="1">
    <location>
        <begin position="409"/>
        <end position="418"/>
    </location>
</feature>
<reference evidence="2 3" key="1">
    <citation type="submission" date="2024-06" db="EMBL/GenBank/DDBJ databases">
        <title>Genomic Encyclopedia of Type Strains, Phase V (KMG-V): Genome sequencing to study the core and pangenomes of soil and plant-associated prokaryotes.</title>
        <authorList>
            <person name="Whitman W."/>
        </authorList>
    </citation>
    <scope>NUCLEOTIDE SEQUENCE [LARGE SCALE GENOMIC DNA]</scope>
    <source>
        <strain evidence="2 3">NE40</strain>
    </source>
</reference>
<gene>
    <name evidence="2" type="ORF">V5J35_003673</name>
</gene>
<comment type="caution">
    <text evidence="2">The sequence shown here is derived from an EMBL/GenBank/DDBJ whole genome shotgun (WGS) entry which is preliminary data.</text>
</comment>